<keyword evidence="1" id="KW-1185">Reference proteome</keyword>
<dbReference type="Proteomes" id="UP000887565">
    <property type="component" value="Unplaced"/>
</dbReference>
<organism evidence="1 2">
    <name type="scientific">Romanomermis culicivorax</name>
    <name type="common">Nematode worm</name>
    <dbReference type="NCBI Taxonomy" id="13658"/>
    <lineage>
        <taxon>Eukaryota</taxon>
        <taxon>Metazoa</taxon>
        <taxon>Ecdysozoa</taxon>
        <taxon>Nematoda</taxon>
        <taxon>Enoplea</taxon>
        <taxon>Dorylaimia</taxon>
        <taxon>Mermithida</taxon>
        <taxon>Mermithoidea</taxon>
        <taxon>Mermithidae</taxon>
        <taxon>Romanomermis</taxon>
    </lineage>
</organism>
<sequence length="11" mass="1447">MEIFYENLLKF</sequence>
<accession>A0A915KWT9</accession>
<evidence type="ECO:0000313" key="1">
    <source>
        <dbReference type="Proteomes" id="UP000887565"/>
    </source>
</evidence>
<reference evidence="2" key="1">
    <citation type="submission" date="2022-11" db="UniProtKB">
        <authorList>
            <consortium name="WormBaseParasite"/>
        </authorList>
    </citation>
    <scope>IDENTIFICATION</scope>
</reference>
<evidence type="ECO:0000313" key="2">
    <source>
        <dbReference type="WBParaSite" id="nRc.2.0.1.t43417-RA"/>
    </source>
</evidence>
<protein>
    <submittedName>
        <fullName evidence="2">Uncharacterized protein</fullName>
    </submittedName>
</protein>
<dbReference type="WBParaSite" id="nRc.2.0.1.t43417-RA">
    <property type="protein sequence ID" value="nRc.2.0.1.t43417-RA"/>
    <property type="gene ID" value="nRc.2.0.1.g43417"/>
</dbReference>
<name>A0A915KWT9_ROMCU</name>
<proteinExistence type="predicted"/>